<evidence type="ECO:0000256" key="1">
    <source>
        <dbReference type="SAM" id="MobiDB-lite"/>
    </source>
</evidence>
<proteinExistence type="predicted"/>
<name>A0AAV2KI58_KNICA</name>
<keyword evidence="3" id="KW-1185">Reference proteome</keyword>
<reference evidence="2 3" key="1">
    <citation type="submission" date="2024-04" db="EMBL/GenBank/DDBJ databases">
        <authorList>
            <person name="Waldvogel A.-M."/>
            <person name="Schoenle A."/>
        </authorList>
    </citation>
    <scope>NUCLEOTIDE SEQUENCE [LARGE SCALE GENOMIC DNA]</scope>
</reference>
<feature type="compositionally biased region" description="Pro residues" evidence="1">
    <location>
        <begin position="76"/>
        <end position="90"/>
    </location>
</feature>
<dbReference type="Proteomes" id="UP001497482">
    <property type="component" value="Chromosome 18"/>
</dbReference>
<feature type="compositionally biased region" description="Basic and acidic residues" evidence="1">
    <location>
        <begin position="1"/>
        <end position="11"/>
    </location>
</feature>
<gene>
    <name evidence="2" type="ORF">KC01_LOCUS18913</name>
</gene>
<sequence length="116" mass="12323">MSGTERPREVQGWDWETTGGPGLGLGDHGRSGAGTGRPREVQGWDWETTGGPGLEELLTFRPHSLSSARSTTLAPPLTPPPVPRSLPLLPPPSLALLHHTHIDQSEAANNPSLSEP</sequence>
<dbReference type="AlphaFoldDB" id="A0AAV2KI58"/>
<evidence type="ECO:0000313" key="3">
    <source>
        <dbReference type="Proteomes" id="UP001497482"/>
    </source>
</evidence>
<feature type="region of interest" description="Disordered" evidence="1">
    <location>
        <begin position="1"/>
        <end position="90"/>
    </location>
</feature>
<accession>A0AAV2KI58</accession>
<evidence type="ECO:0000313" key="2">
    <source>
        <dbReference type="EMBL" id="CAL1589274.1"/>
    </source>
</evidence>
<dbReference type="EMBL" id="OZ035840">
    <property type="protein sequence ID" value="CAL1589274.1"/>
    <property type="molecule type" value="Genomic_DNA"/>
</dbReference>
<organism evidence="2 3">
    <name type="scientific">Knipowitschia caucasica</name>
    <name type="common">Caucasian dwarf goby</name>
    <name type="synonym">Pomatoschistus caucasicus</name>
    <dbReference type="NCBI Taxonomy" id="637954"/>
    <lineage>
        <taxon>Eukaryota</taxon>
        <taxon>Metazoa</taxon>
        <taxon>Chordata</taxon>
        <taxon>Craniata</taxon>
        <taxon>Vertebrata</taxon>
        <taxon>Euteleostomi</taxon>
        <taxon>Actinopterygii</taxon>
        <taxon>Neopterygii</taxon>
        <taxon>Teleostei</taxon>
        <taxon>Neoteleostei</taxon>
        <taxon>Acanthomorphata</taxon>
        <taxon>Gobiaria</taxon>
        <taxon>Gobiiformes</taxon>
        <taxon>Gobioidei</taxon>
        <taxon>Gobiidae</taxon>
        <taxon>Gobiinae</taxon>
        <taxon>Knipowitschia</taxon>
    </lineage>
</organism>
<feature type="compositionally biased region" description="Gly residues" evidence="1">
    <location>
        <begin position="19"/>
        <end position="35"/>
    </location>
</feature>
<protein>
    <submittedName>
        <fullName evidence="2">Uncharacterized protein</fullName>
    </submittedName>
</protein>